<evidence type="ECO:0000313" key="3">
    <source>
        <dbReference type="Proteomes" id="UP000005239"/>
    </source>
</evidence>
<dbReference type="Proteomes" id="UP000005239">
    <property type="component" value="Unassembled WGS sequence"/>
</dbReference>
<keyword evidence="3" id="KW-1185">Reference proteome</keyword>
<proteinExistence type="predicted"/>
<feature type="compositionally biased region" description="Basic and acidic residues" evidence="1">
    <location>
        <begin position="229"/>
        <end position="239"/>
    </location>
</feature>
<evidence type="ECO:0000256" key="1">
    <source>
        <dbReference type="SAM" id="MobiDB-lite"/>
    </source>
</evidence>
<dbReference type="OrthoDB" id="5854086at2759"/>
<accession>A0A2A6C378</accession>
<protein>
    <submittedName>
        <fullName evidence="2">Uncharacterized protein</fullName>
    </submittedName>
</protein>
<name>A0A2A6C378_PRIPA</name>
<reference evidence="2" key="2">
    <citation type="submission" date="2022-06" db="UniProtKB">
        <authorList>
            <consortium name="EnsemblMetazoa"/>
        </authorList>
    </citation>
    <scope>IDENTIFICATION</scope>
    <source>
        <strain evidence="2">PS312</strain>
    </source>
</reference>
<reference evidence="3" key="1">
    <citation type="journal article" date="2008" name="Nat. Genet.">
        <title>The Pristionchus pacificus genome provides a unique perspective on nematode lifestyle and parasitism.</title>
        <authorList>
            <person name="Dieterich C."/>
            <person name="Clifton S.W."/>
            <person name="Schuster L.N."/>
            <person name="Chinwalla A."/>
            <person name="Delehaunty K."/>
            <person name="Dinkelacker I."/>
            <person name="Fulton L."/>
            <person name="Fulton R."/>
            <person name="Godfrey J."/>
            <person name="Minx P."/>
            <person name="Mitreva M."/>
            <person name="Roeseler W."/>
            <person name="Tian H."/>
            <person name="Witte H."/>
            <person name="Yang S.P."/>
            <person name="Wilson R.K."/>
            <person name="Sommer R.J."/>
        </authorList>
    </citation>
    <scope>NUCLEOTIDE SEQUENCE [LARGE SCALE GENOMIC DNA]</scope>
    <source>
        <strain evidence="3">PS312</strain>
    </source>
</reference>
<sequence length="239" mass="26629">MRGYWNIYERLLAVSHSSILSQGIGPIKTSVDHFCRSGYSSFSDTSILQRGPFNILNHKSPCSYLQSMFICTGESDEPATIALRDSFVQKYSVIITDRWRWALAAKQKTFVVSNDIVMLLTLSLYTSSTGDNDFLLHSHQYLGIRLLQKIAANCVDSVTFVPLFLVYIPYLNSINAPIERSDESRILNTEGDRTLAIRVLFENNAGDPTAGDRIAPPKNIGDNTSGHRTRGDKISGEST</sequence>
<dbReference type="EnsemblMetazoa" id="PPA40523.1">
    <property type="protein sequence ID" value="PPA40523.1"/>
    <property type="gene ID" value="WBGene00278892"/>
</dbReference>
<gene>
    <name evidence="2" type="primary">WBGene00278892</name>
</gene>
<organism evidence="2 3">
    <name type="scientific">Pristionchus pacificus</name>
    <name type="common">Parasitic nematode worm</name>
    <dbReference type="NCBI Taxonomy" id="54126"/>
    <lineage>
        <taxon>Eukaryota</taxon>
        <taxon>Metazoa</taxon>
        <taxon>Ecdysozoa</taxon>
        <taxon>Nematoda</taxon>
        <taxon>Chromadorea</taxon>
        <taxon>Rhabditida</taxon>
        <taxon>Rhabditina</taxon>
        <taxon>Diplogasteromorpha</taxon>
        <taxon>Diplogasteroidea</taxon>
        <taxon>Neodiplogasteridae</taxon>
        <taxon>Pristionchus</taxon>
    </lineage>
</organism>
<accession>A0A8R1YXP1</accession>
<dbReference type="AlphaFoldDB" id="A0A2A6C378"/>
<evidence type="ECO:0000313" key="2">
    <source>
        <dbReference type="EnsemblMetazoa" id="PPA40523.1"/>
    </source>
</evidence>
<feature type="region of interest" description="Disordered" evidence="1">
    <location>
        <begin position="208"/>
        <end position="239"/>
    </location>
</feature>